<feature type="transmembrane region" description="Helical" evidence="1">
    <location>
        <begin position="114"/>
        <end position="137"/>
    </location>
</feature>
<geneLocation type="mitochondrion" evidence="2"/>
<feature type="transmembrane region" description="Helical" evidence="1">
    <location>
        <begin position="46"/>
        <end position="69"/>
    </location>
</feature>
<evidence type="ECO:0000313" key="2">
    <source>
        <dbReference type="EMBL" id="QSX43093.1"/>
    </source>
</evidence>
<feature type="transmembrane region" description="Helical" evidence="1">
    <location>
        <begin position="7"/>
        <end position="34"/>
    </location>
</feature>
<dbReference type="AlphaFoldDB" id="A0A8A2Z005"/>
<keyword evidence="1" id="KW-0472">Membrane</keyword>
<protein>
    <submittedName>
        <fullName evidence="2">NADH dehydrogenase subunit 6</fullName>
    </submittedName>
</protein>
<proteinExistence type="predicted"/>
<feature type="transmembrane region" description="Helical" evidence="1">
    <location>
        <begin position="81"/>
        <end position="102"/>
    </location>
</feature>
<organism evidence="2">
    <name type="scientific">Brachionus manjavacas</name>
    <dbReference type="NCBI Taxonomy" id="667381"/>
    <lineage>
        <taxon>Eukaryota</taxon>
        <taxon>Metazoa</taxon>
        <taxon>Spiralia</taxon>
        <taxon>Gnathifera</taxon>
        <taxon>Rotifera</taxon>
        <taxon>Eurotatoria</taxon>
        <taxon>Monogononta</taxon>
        <taxon>Pseudotrocha</taxon>
        <taxon>Ploima</taxon>
        <taxon>Brachionidae</taxon>
        <taxon>Brachionus</taxon>
    </lineage>
</organism>
<keyword evidence="2" id="KW-0496">Mitochondrion</keyword>
<accession>A0A8A2Z005</accession>
<name>A0A8A2Z005_9BILA</name>
<dbReference type="EMBL" id="MW559989">
    <property type="protein sequence ID" value="QSX43093.1"/>
    <property type="molecule type" value="Genomic_DNA"/>
</dbReference>
<sequence>MMTLLSFLFLSMFLYVNTLYFSMVLLLIVLSLLYNLVSNHMLHSLTMLMLVIVYVGAMMILIGYICAVCPNLILTPLYVSLVFYVLFFVVPNATFPIDYYIMLDQSFVPLVNYFYSYLGMFVFFMLILMLFITLLMVTSQYMTPKGPFRSVAV</sequence>
<reference evidence="2" key="1">
    <citation type="submission" date="2021-02" db="EMBL/GenBank/DDBJ databases">
        <authorList>
            <person name="Choi B.-S."/>
            <person name="Kim M.-S."/>
            <person name="Lee J.-S."/>
        </authorList>
    </citation>
    <scope>NUCLEOTIDE SEQUENCE</scope>
    <source>
        <strain evidence="2">DE</strain>
    </source>
</reference>
<keyword evidence="1" id="KW-1133">Transmembrane helix</keyword>
<evidence type="ECO:0000256" key="1">
    <source>
        <dbReference type="SAM" id="Phobius"/>
    </source>
</evidence>
<keyword evidence="1" id="KW-0812">Transmembrane</keyword>
<gene>
    <name evidence="2" type="primary">ND6</name>
</gene>